<dbReference type="Proteomes" id="UP001419268">
    <property type="component" value="Unassembled WGS sequence"/>
</dbReference>
<gene>
    <name evidence="2" type="ORF">Scep_016552</name>
</gene>
<proteinExistence type="predicted"/>
<feature type="region of interest" description="Disordered" evidence="1">
    <location>
        <begin position="53"/>
        <end position="72"/>
    </location>
</feature>
<reference evidence="2 3" key="1">
    <citation type="submission" date="2024-01" db="EMBL/GenBank/DDBJ databases">
        <title>Genome assemblies of Stephania.</title>
        <authorList>
            <person name="Yang L."/>
        </authorList>
    </citation>
    <scope>NUCLEOTIDE SEQUENCE [LARGE SCALE GENOMIC DNA]</scope>
    <source>
        <strain evidence="2">JXDWG</strain>
        <tissue evidence="2">Leaf</tissue>
    </source>
</reference>
<organism evidence="2 3">
    <name type="scientific">Stephania cephalantha</name>
    <dbReference type="NCBI Taxonomy" id="152367"/>
    <lineage>
        <taxon>Eukaryota</taxon>
        <taxon>Viridiplantae</taxon>
        <taxon>Streptophyta</taxon>
        <taxon>Embryophyta</taxon>
        <taxon>Tracheophyta</taxon>
        <taxon>Spermatophyta</taxon>
        <taxon>Magnoliopsida</taxon>
        <taxon>Ranunculales</taxon>
        <taxon>Menispermaceae</taxon>
        <taxon>Menispermoideae</taxon>
        <taxon>Cissampelideae</taxon>
        <taxon>Stephania</taxon>
    </lineage>
</organism>
<accession>A0AAP0IMV5</accession>
<name>A0AAP0IMV5_9MAGN</name>
<keyword evidence="3" id="KW-1185">Reference proteome</keyword>
<comment type="caution">
    <text evidence="2">The sequence shown here is derived from an EMBL/GenBank/DDBJ whole genome shotgun (WGS) entry which is preliminary data.</text>
</comment>
<dbReference type="AlphaFoldDB" id="A0AAP0IMV5"/>
<evidence type="ECO:0000313" key="3">
    <source>
        <dbReference type="Proteomes" id="UP001419268"/>
    </source>
</evidence>
<evidence type="ECO:0000313" key="2">
    <source>
        <dbReference type="EMBL" id="KAK9118459.1"/>
    </source>
</evidence>
<dbReference type="EMBL" id="JBBNAG010000007">
    <property type="protein sequence ID" value="KAK9118459.1"/>
    <property type="molecule type" value="Genomic_DNA"/>
</dbReference>
<evidence type="ECO:0000256" key="1">
    <source>
        <dbReference type="SAM" id="MobiDB-lite"/>
    </source>
</evidence>
<protein>
    <submittedName>
        <fullName evidence="2">Uncharacterized protein</fullName>
    </submittedName>
</protein>
<sequence length="72" mass="7922">MYPSRRRLWFPCALSSKALTPEVSAQPVLPSRCGNSSLWVRGLGIVGLLHISTTKHKPTSGPPFQHSPSKLR</sequence>